<feature type="transmembrane region" description="Helical" evidence="7">
    <location>
        <begin position="181"/>
        <end position="202"/>
    </location>
</feature>
<feature type="transmembrane region" description="Helical" evidence="7">
    <location>
        <begin position="44"/>
        <end position="67"/>
    </location>
</feature>
<dbReference type="PATRIC" id="fig|1291052.5.peg.1004"/>
<name>A0A0R1ZLB8_9LACO</name>
<dbReference type="NCBIfam" id="TIGR01726">
    <property type="entry name" value="HEQRo_perm_3TM"/>
    <property type="match status" value="1"/>
</dbReference>
<comment type="similarity">
    <text evidence="7">Belongs to the binding-protein-dependent transport system permease family.</text>
</comment>
<organism evidence="9 10">
    <name type="scientific">Lacticaseibacillus sharpeae JCM 1186 = DSM 20505</name>
    <dbReference type="NCBI Taxonomy" id="1291052"/>
    <lineage>
        <taxon>Bacteria</taxon>
        <taxon>Bacillati</taxon>
        <taxon>Bacillota</taxon>
        <taxon>Bacilli</taxon>
        <taxon>Lactobacillales</taxon>
        <taxon>Lactobacillaceae</taxon>
        <taxon>Lacticaseibacillus</taxon>
    </lineage>
</organism>
<keyword evidence="5 7" id="KW-1133">Transmembrane helix</keyword>
<evidence type="ECO:0000256" key="3">
    <source>
        <dbReference type="ARBA" id="ARBA00022475"/>
    </source>
</evidence>
<feature type="transmembrane region" description="Helical" evidence="7">
    <location>
        <begin position="152"/>
        <end position="169"/>
    </location>
</feature>
<dbReference type="PROSITE" id="PS50928">
    <property type="entry name" value="ABC_TM1"/>
    <property type="match status" value="1"/>
</dbReference>
<evidence type="ECO:0000256" key="4">
    <source>
        <dbReference type="ARBA" id="ARBA00022692"/>
    </source>
</evidence>
<feature type="domain" description="ABC transmembrane type-1" evidence="8">
    <location>
        <begin position="8"/>
        <end position="202"/>
    </location>
</feature>
<evidence type="ECO:0000256" key="6">
    <source>
        <dbReference type="ARBA" id="ARBA00023136"/>
    </source>
</evidence>
<dbReference type="PANTHER" id="PTHR30614">
    <property type="entry name" value="MEMBRANE COMPONENT OF AMINO ACID ABC TRANSPORTER"/>
    <property type="match status" value="1"/>
</dbReference>
<comment type="subcellular location">
    <subcellularLocation>
        <location evidence="1 7">Cell membrane</location>
        <topology evidence="1 7">Multi-pass membrane protein</topology>
    </subcellularLocation>
</comment>
<keyword evidence="10" id="KW-1185">Reference proteome</keyword>
<protein>
    <submittedName>
        <fullName evidence="9">ABC-type amino acid transport system, permease component</fullName>
    </submittedName>
</protein>
<feature type="transmembrane region" description="Helical" evidence="7">
    <location>
        <begin position="12"/>
        <end position="32"/>
    </location>
</feature>
<dbReference type="PANTHER" id="PTHR30614:SF36">
    <property type="entry name" value="ABC TRANSPORTER MEMBRANE-SPANNING PERMEASE-GLUTAMINE TRANSPORT"/>
    <property type="match status" value="1"/>
</dbReference>
<dbReference type="EMBL" id="AYYO01000012">
    <property type="protein sequence ID" value="KRM55800.1"/>
    <property type="molecule type" value="Genomic_DNA"/>
</dbReference>
<keyword evidence="4 7" id="KW-0812">Transmembrane</keyword>
<dbReference type="STRING" id="1291052.FC18_GL000992"/>
<keyword evidence="6 7" id="KW-0472">Membrane</keyword>
<dbReference type="InterPro" id="IPR010065">
    <property type="entry name" value="AA_ABC_transptr_permease_3TM"/>
</dbReference>
<gene>
    <name evidence="9" type="ORF">FC18_GL000992</name>
</gene>
<dbReference type="AlphaFoldDB" id="A0A0R1ZLB8"/>
<evidence type="ECO:0000313" key="9">
    <source>
        <dbReference type="EMBL" id="KRM55800.1"/>
    </source>
</evidence>
<dbReference type="GO" id="GO:0022857">
    <property type="term" value="F:transmembrane transporter activity"/>
    <property type="evidence" value="ECO:0007669"/>
    <property type="project" value="InterPro"/>
</dbReference>
<accession>A0A0R1ZLB8</accession>
<evidence type="ECO:0000259" key="8">
    <source>
        <dbReference type="PROSITE" id="PS50928"/>
    </source>
</evidence>
<dbReference type="Pfam" id="PF00528">
    <property type="entry name" value="BPD_transp_1"/>
    <property type="match status" value="1"/>
</dbReference>
<dbReference type="Proteomes" id="UP000051679">
    <property type="component" value="Unassembled WGS sequence"/>
</dbReference>
<keyword evidence="3" id="KW-1003">Cell membrane</keyword>
<dbReference type="GO" id="GO:0043190">
    <property type="term" value="C:ATP-binding cassette (ABC) transporter complex"/>
    <property type="evidence" value="ECO:0007669"/>
    <property type="project" value="InterPro"/>
</dbReference>
<sequence length="215" mass="23730">MQRLLGGFLVTLRVAVIVLIVGGILGVLLGALRTLHNRPLQVILRVYLEIFRIIPTVVLLFVAYYILPQTFGLNLPGEAVAILVFTLWTAAEMSDIVRGALESVPVHQKESGEAIGLTQTQLFRYVLIPQAIPVVLPGTINLATRIIKTTSLLLMISVMDIVNVGQTLVEANGHKNPSAAFWIYGAMFVLYYILCAPLSQWAKRVEKKRLERANG</sequence>
<evidence type="ECO:0000313" key="10">
    <source>
        <dbReference type="Proteomes" id="UP000051679"/>
    </source>
</evidence>
<comment type="caution">
    <text evidence="9">The sequence shown here is derived from an EMBL/GenBank/DDBJ whole genome shotgun (WGS) entry which is preliminary data.</text>
</comment>
<keyword evidence="2 7" id="KW-0813">Transport</keyword>
<dbReference type="InterPro" id="IPR000515">
    <property type="entry name" value="MetI-like"/>
</dbReference>
<evidence type="ECO:0000256" key="1">
    <source>
        <dbReference type="ARBA" id="ARBA00004651"/>
    </source>
</evidence>
<proteinExistence type="inferred from homology"/>
<dbReference type="InterPro" id="IPR043429">
    <property type="entry name" value="ArtM/GltK/GlnP/TcyL/YhdX-like"/>
</dbReference>
<dbReference type="InterPro" id="IPR035906">
    <property type="entry name" value="MetI-like_sf"/>
</dbReference>
<evidence type="ECO:0000256" key="7">
    <source>
        <dbReference type="RuleBase" id="RU363032"/>
    </source>
</evidence>
<reference evidence="9 10" key="1">
    <citation type="journal article" date="2015" name="Genome Announc.">
        <title>Expanding the biotechnology potential of lactobacilli through comparative genomics of 213 strains and associated genera.</title>
        <authorList>
            <person name="Sun Z."/>
            <person name="Harris H.M."/>
            <person name="McCann A."/>
            <person name="Guo C."/>
            <person name="Argimon S."/>
            <person name="Zhang W."/>
            <person name="Yang X."/>
            <person name="Jeffery I.B."/>
            <person name="Cooney J.C."/>
            <person name="Kagawa T.F."/>
            <person name="Liu W."/>
            <person name="Song Y."/>
            <person name="Salvetti E."/>
            <person name="Wrobel A."/>
            <person name="Rasinkangas P."/>
            <person name="Parkhill J."/>
            <person name="Rea M.C."/>
            <person name="O'Sullivan O."/>
            <person name="Ritari J."/>
            <person name="Douillard F.P."/>
            <person name="Paul Ross R."/>
            <person name="Yang R."/>
            <person name="Briner A.E."/>
            <person name="Felis G.E."/>
            <person name="de Vos W.M."/>
            <person name="Barrangou R."/>
            <person name="Klaenhammer T.R."/>
            <person name="Caufield P.W."/>
            <person name="Cui Y."/>
            <person name="Zhang H."/>
            <person name="O'Toole P.W."/>
        </authorList>
    </citation>
    <scope>NUCLEOTIDE SEQUENCE [LARGE SCALE GENOMIC DNA]</scope>
    <source>
        <strain evidence="9 10">DSM 20505</strain>
    </source>
</reference>
<evidence type="ECO:0000256" key="2">
    <source>
        <dbReference type="ARBA" id="ARBA00022448"/>
    </source>
</evidence>
<evidence type="ECO:0000256" key="5">
    <source>
        <dbReference type="ARBA" id="ARBA00022989"/>
    </source>
</evidence>
<dbReference type="CDD" id="cd06261">
    <property type="entry name" value="TM_PBP2"/>
    <property type="match status" value="1"/>
</dbReference>
<dbReference type="SUPFAM" id="SSF161098">
    <property type="entry name" value="MetI-like"/>
    <property type="match status" value="1"/>
</dbReference>
<dbReference type="GO" id="GO:0006865">
    <property type="term" value="P:amino acid transport"/>
    <property type="evidence" value="ECO:0007669"/>
    <property type="project" value="TreeGrafter"/>
</dbReference>
<dbReference type="Gene3D" id="1.10.3720.10">
    <property type="entry name" value="MetI-like"/>
    <property type="match status" value="1"/>
</dbReference>